<evidence type="ECO:0000313" key="7">
    <source>
        <dbReference type="EMBL" id="ACS25907.1"/>
    </source>
</evidence>
<feature type="transmembrane region" description="Helical" evidence="6">
    <location>
        <begin position="209"/>
        <end position="229"/>
    </location>
</feature>
<evidence type="ECO:0000256" key="1">
    <source>
        <dbReference type="ARBA" id="ARBA00004651"/>
    </source>
</evidence>
<dbReference type="PANTHER" id="PTHR30250:SF11">
    <property type="entry name" value="O-ANTIGEN TRANSPORTER-RELATED"/>
    <property type="match status" value="1"/>
</dbReference>
<dbReference type="PANTHER" id="PTHR30250">
    <property type="entry name" value="PST FAMILY PREDICTED COLANIC ACID TRANSPORTER"/>
    <property type="match status" value="1"/>
</dbReference>
<sequence>MEPVTKRLSLKKNFYWNFTGNLIYAFAQWAILSLLAKLGNPQMVGQFSLGLAITAPIILFTNLQLNSIQVTDTQHKYKFGEYLGLRIVTNFIAILITIFVILLGNYNPLTSLVIILVAFSKVIESWSDVVFGYLQQRERMDLTAISRILKAVLMLLLISILLFITHNVIWMVIGLCLSYMLVFFFYDLKVLKKFITPKLIFNYKNYVDIVKLALPLGIVLMLGSLYTNIPRIIIEKYLGEEQLGYFAAIAYLIVAGNTFIGAIGQAAAPRLAILFSEKNFIQFKKLLIKLVSIGFITGIFGVIITLLFGELILSILYKPSYAKYNVLFTLLLISGTFSFSSTFLGIGLTATKTFKIQPYLGAIWIVVSFISSIILIPKIGLIGAGYSVIISAILQFFSLFIALYVKLRLGE</sequence>
<comment type="subcellular location">
    <subcellularLocation>
        <location evidence="1">Cell membrane</location>
        <topology evidence="1">Multi-pass membrane protein</topology>
    </subcellularLocation>
</comment>
<dbReference type="EMBL" id="CP001638">
    <property type="protein sequence ID" value="ACS25907.1"/>
    <property type="molecule type" value="Genomic_DNA"/>
</dbReference>
<feature type="transmembrane region" description="Helical" evidence="6">
    <location>
        <begin position="383"/>
        <end position="405"/>
    </location>
</feature>
<feature type="transmembrane region" description="Helical" evidence="6">
    <location>
        <begin position="109"/>
        <end position="132"/>
    </location>
</feature>
<dbReference type="KEGG" id="gwc:GWCH70_3265"/>
<dbReference type="InterPro" id="IPR002797">
    <property type="entry name" value="Polysacc_synth"/>
</dbReference>
<dbReference type="HOGENOM" id="CLU_032713_2_0_9"/>
<feature type="transmembrane region" description="Helical" evidence="6">
    <location>
        <begin position="286"/>
        <end position="308"/>
    </location>
</feature>
<organism evidence="7">
    <name type="scientific">Geobacillus sp. (strain WCH70)</name>
    <dbReference type="NCBI Taxonomy" id="471223"/>
    <lineage>
        <taxon>Bacteria</taxon>
        <taxon>Bacillati</taxon>
        <taxon>Bacillota</taxon>
        <taxon>Bacilli</taxon>
        <taxon>Bacillales</taxon>
        <taxon>Anoxybacillaceae</taxon>
        <taxon>Geobacillus</taxon>
    </lineage>
</organism>
<feature type="transmembrane region" description="Helical" evidence="6">
    <location>
        <begin position="169"/>
        <end position="188"/>
    </location>
</feature>
<feature type="transmembrane region" description="Helical" evidence="6">
    <location>
        <begin position="249"/>
        <end position="274"/>
    </location>
</feature>
<keyword evidence="3 6" id="KW-0812">Transmembrane</keyword>
<dbReference type="STRING" id="471223.GWCH70_3265"/>
<feature type="transmembrane region" description="Helical" evidence="6">
    <location>
        <begin position="144"/>
        <end position="163"/>
    </location>
</feature>
<evidence type="ECO:0000256" key="3">
    <source>
        <dbReference type="ARBA" id="ARBA00022692"/>
    </source>
</evidence>
<keyword evidence="4 6" id="KW-1133">Transmembrane helix</keyword>
<evidence type="ECO:0000256" key="5">
    <source>
        <dbReference type="ARBA" id="ARBA00023136"/>
    </source>
</evidence>
<feature type="transmembrane region" description="Helical" evidence="6">
    <location>
        <begin position="44"/>
        <end position="63"/>
    </location>
</feature>
<evidence type="ECO:0000256" key="4">
    <source>
        <dbReference type="ARBA" id="ARBA00022989"/>
    </source>
</evidence>
<protein>
    <submittedName>
        <fullName evidence="7">Polysaccharide biosynthesis protein</fullName>
    </submittedName>
</protein>
<dbReference type="InterPro" id="IPR050833">
    <property type="entry name" value="Poly_Biosynth_Transport"/>
</dbReference>
<dbReference type="GO" id="GO:0005886">
    <property type="term" value="C:plasma membrane"/>
    <property type="evidence" value="ECO:0007669"/>
    <property type="project" value="UniProtKB-SubCell"/>
</dbReference>
<dbReference type="AlphaFoldDB" id="C5D954"/>
<keyword evidence="2" id="KW-1003">Cell membrane</keyword>
<dbReference type="eggNOG" id="COG2244">
    <property type="taxonomic scope" value="Bacteria"/>
</dbReference>
<evidence type="ECO:0000256" key="2">
    <source>
        <dbReference type="ARBA" id="ARBA00022475"/>
    </source>
</evidence>
<keyword evidence="5 6" id="KW-0472">Membrane</keyword>
<proteinExistence type="predicted"/>
<name>C5D954_GEOSW</name>
<feature type="transmembrane region" description="Helical" evidence="6">
    <location>
        <begin position="359"/>
        <end position="377"/>
    </location>
</feature>
<evidence type="ECO:0000256" key="6">
    <source>
        <dbReference type="SAM" id="Phobius"/>
    </source>
</evidence>
<reference evidence="7" key="1">
    <citation type="submission" date="2009-06" db="EMBL/GenBank/DDBJ databases">
        <title>Complete sequence of chromosome of Geopacillus sp. WCH70.</title>
        <authorList>
            <consortium name="US DOE Joint Genome Institute"/>
            <person name="Lucas S."/>
            <person name="Copeland A."/>
            <person name="Lapidus A."/>
            <person name="Glavina del Rio T."/>
            <person name="Dalin E."/>
            <person name="Tice H."/>
            <person name="Bruce D."/>
            <person name="Goodwin L."/>
            <person name="Pitluck S."/>
            <person name="Chertkov O."/>
            <person name="Brettin T."/>
            <person name="Detter J.C."/>
            <person name="Han C."/>
            <person name="Larimer F."/>
            <person name="Land M."/>
            <person name="Hauser L."/>
            <person name="Kyrpides N."/>
            <person name="Mikhailova N."/>
            <person name="Brumm P."/>
            <person name="Mead D.A."/>
            <person name="Richardson P."/>
        </authorList>
    </citation>
    <scope>NUCLEOTIDE SEQUENCE [LARGE SCALE GENOMIC DNA]</scope>
    <source>
        <strain evidence="7">WCH70</strain>
    </source>
</reference>
<feature type="transmembrane region" description="Helical" evidence="6">
    <location>
        <begin position="14"/>
        <end position="32"/>
    </location>
</feature>
<gene>
    <name evidence="7" type="ordered locus">GWCH70_3265</name>
</gene>
<accession>C5D954</accession>
<feature type="transmembrane region" description="Helical" evidence="6">
    <location>
        <begin position="328"/>
        <end position="347"/>
    </location>
</feature>
<dbReference type="OrthoDB" id="3246647at2"/>
<feature type="transmembrane region" description="Helical" evidence="6">
    <location>
        <begin position="83"/>
        <end position="103"/>
    </location>
</feature>
<dbReference type="Pfam" id="PF01943">
    <property type="entry name" value="Polysacc_synt"/>
    <property type="match status" value="1"/>
</dbReference>